<gene>
    <name evidence="1" type="ordered locus">SPAB_03823</name>
</gene>
<accession>A0A6C6Z6M2</accession>
<evidence type="ECO:0000313" key="2">
    <source>
        <dbReference type="Proteomes" id="UP000008556"/>
    </source>
</evidence>
<protein>
    <submittedName>
        <fullName evidence="1">Uncharacterized protein</fullName>
    </submittedName>
</protein>
<reference evidence="1 2" key="1">
    <citation type="submission" date="2007-11" db="EMBL/GenBank/DDBJ databases">
        <authorList>
            <consortium name="The Salmonella enterica serovar Paratyphi B Genome Sequencing Project"/>
            <person name="McClelland M."/>
            <person name="Sanderson E.K."/>
            <person name="Porwollik S."/>
            <person name="Spieth J."/>
            <person name="Clifton W.S."/>
            <person name="Fulton R."/>
            <person name="Cordes M."/>
            <person name="Wollam A."/>
            <person name="Shah N."/>
            <person name="Pepin K."/>
            <person name="Bhonagiri V."/>
            <person name="Nash W."/>
            <person name="Johnson M."/>
            <person name="Thiruvilangam P."/>
            <person name="Wilson R."/>
        </authorList>
    </citation>
    <scope>NUCLEOTIDE SEQUENCE [LARGE SCALE GENOMIC DNA]</scope>
    <source>
        <strain evidence="2">ATCC BAA-1250 / SPB7</strain>
    </source>
</reference>
<organism evidence="1 2">
    <name type="scientific">Salmonella paratyphi B (strain ATCC BAA-1250 / SPB7)</name>
    <dbReference type="NCBI Taxonomy" id="1016998"/>
    <lineage>
        <taxon>Bacteria</taxon>
        <taxon>Pseudomonadati</taxon>
        <taxon>Pseudomonadota</taxon>
        <taxon>Gammaproteobacteria</taxon>
        <taxon>Enterobacterales</taxon>
        <taxon>Enterobacteriaceae</taxon>
        <taxon>Salmonella</taxon>
    </lineage>
</organism>
<dbReference type="EMBL" id="CP000886">
    <property type="protein sequence ID" value="ABX69154.1"/>
    <property type="molecule type" value="Genomic_DNA"/>
</dbReference>
<dbReference type="Proteomes" id="UP000008556">
    <property type="component" value="Chromosome"/>
</dbReference>
<name>A0A6C6Z6M2_SALPB</name>
<sequence length="34" mass="4057">MKIIRYHVNYPELFFLKADYSAGILLAEIDNFNH</sequence>
<dbReference type="AlphaFoldDB" id="A0A6C6Z6M2"/>
<dbReference type="KEGG" id="spq:SPAB_03823"/>
<evidence type="ECO:0000313" key="1">
    <source>
        <dbReference type="EMBL" id="ABX69154.1"/>
    </source>
</evidence>
<proteinExistence type="predicted"/>